<name>A0ABU7V9J9_9MICO</name>
<gene>
    <name evidence="1" type="ORF">V2V91_14675</name>
</gene>
<evidence type="ECO:0000313" key="2">
    <source>
        <dbReference type="Proteomes" id="UP001351900"/>
    </source>
</evidence>
<proteinExistence type="predicted"/>
<keyword evidence="2" id="KW-1185">Reference proteome</keyword>
<protein>
    <submittedName>
        <fullName evidence="1">DUF222 domain-containing protein</fullName>
    </submittedName>
</protein>
<dbReference type="Proteomes" id="UP001351900">
    <property type="component" value="Unassembled WGS sequence"/>
</dbReference>
<accession>A0ABU7V9J9</accession>
<evidence type="ECO:0000313" key="1">
    <source>
        <dbReference type="EMBL" id="MEF2256366.1"/>
    </source>
</evidence>
<sequence length="148" mass="15732">MHSNGVIEFSEAQTAELASILAAVQQADAALAAAEAARVRALARAGELARELAAGKPSRVREHDMALRSIAATIGVPARVSDRSMQRQIGEATRLAERYPGTLEARGLGEITRQHVYAIQDAAADLPDEAVAAFEAEALERCRRDTVG</sequence>
<reference evidence="1 2" key="1">
    <citation type="submission" date="2024-01" db="EMBL/GenBank/DDBJ databases">
        <title>the genome sequence of strain Microbacterium schleiferi NBRC 15075.</title>
        <authorList>
            <person name="Ding Y."/>
            <person name="Zhang G."/>
        </authorList>
    </citation>
    <scope>NUCLEOTIDE SEQUENCE [LARGE SCALE GENOMIC DNA]</scope>
    <source>
        <strain evidence="1 2">NBRC 15075</strain>
    </source>
</reference>
<organism evidence="1 2">
    <name type="scientific">Microbacterium schleiferi</name>
    <dbReference type="NCBI Taxonomy" id="69362"/>
    <lineage>
        <taxon>Bacteria</taxon>
        <taxon>Bacillati</taxon>
        <taxon>Actinomycetota</taxon>
        <taxon>Actinomycetes</taxon>
        <taxon>Micrococcales</taxon>
        <taxon>Microbacteriaceae</taxon>
        <taxon>Microbacterium</taxon>
    </lineage>
</organism>
<feature type="non-terminal residue" evidence="1">
    <location>
        <position position="148"/>
    </location>
</feature>
<comment type="caution">
    <text evidence="1">The sequence shown here is derived from an EMBL/GenBank/DDBJ whole genome shotgun (WGS) entry which is preliminary data.</text>
</comment>
<dbReference type="EMBL" id="JAZHOV010000011">
    <property type="protein sequence ID" value="MEF2256366.1"/>
    <property type="molecule type" value="Genomic_DNA"/>
</dbReference>